<dbReference type="SUPFAM" id="SSF55729">
    <property type="entry name" value="Acyl-CoA N-acyltransferases (Nat)"/>
    <property type="match status" value="1"/>
</dbReference>
<evidence type="ECO:0000313" key="2">
    <source>
        <dbReference type="EMBL" id="GGC03229.1"/>
    </source>
</evidence>
<dbReference type="InterPro" id="IPR000182">
    <property type="entry name" value="GNAT_dom"/>
</dbReference>
<protein>
    <submittedName>
        <fullName evidence="2">GNAT family acetyltransferase</fullName>
    </submittedName>
</protein>
<gene>
    <name evidence="2" type="ORF">GCM10011352_31800</name>
</gene>
<dbReference type="Proteomes" id="UP000629025">
    <property type="component" value="Unassembled WGS sequence"/>
</dbReference>
<accession>A0ABQ1KLV7</accession>
<evidence type="ECO:0000259" key="1">
    <source>
        <dbReference type="PROSITE" id="PS51186"/>
    </source>
</evidence>
<keyword evidence="3" id="KW-1185">Reference proteome</keyword>
<reference evidence="3" key="1">
    <citation type="journal article" date="2019" name="Int. J. Syst. Evol. Microbiol.">
        <title>The Global Catalogue of Microorganisms (GCM) 10K type strain sequencing project: providing services to taxonomists for standard genome sequencing and annotation.</title>
        <authorList>
            <consortium name="The Broad Institute Genomics Platform"/>
            <consortium name="The Broad Institute Genome Sequencing Center for Infectious Disease"/>
            <person name="Wu L."/>
            <person name="Ma J."/>
        </authorList>
    </citation>
    <scope>NUCLEOTIDE SEQUENCE [LARGE SCALE GENOMIC DNA]</scope>
    <source>
        <strain evidence="3">CGMCC 1.15341</strain>
    </source>
</reference>
<evidence type="ECO:0000313" key="3">
    <source>
        <dbReference type="Proteomes" id="UP000629025"/>
    </source>
</evidence>
<proteinExistence type="predicted"/>
<dbReference type="InterPro" id="IPR016181">
    <property type="entry name" value="Acyl_CoA_acyltransferase"/>
</dbReference>
<dbReference type="EMBL" id="BMIJ01000006">
    <property type="protein sequence ID" value="GGC03229.1"/>
    <property type="molecule type" value="Genomic_DNA"/>
</dbReference>
<feature type="domain" description="N-acetyltransferase" evidence="1">
    <location>
        <begin position="11"/>
        <end position="153"/>
    </location>
</feature>
<dbReference type="RefSeq" id="WP_188750083.1">
    <property type="nucleotide sequence ID" value="NZ_BMIJ01000006.1"/>
</dbReference>
<dbReference type="CDD" id="cd04301">
    <property type="entry name" value="NAT_SF"/>
    <property type="match status" value="1"/>
</dbReference>
<name>A0ABQ1KLV7_9GAMM</name>
<dbReference type="PROSITE" id="PS51186">
    <property type="entry name" value="GNAT"/>
    <property type="match status" value="1"/>
</dbReference>
<dbReference type="Pfam" id="PF13673">
    <property type="entry name" value="Acetyltransf_10"/>
    <property type="match status" value="1"/>
</dbReference>
<comment type="caution">
    <text evidence="2">The sequence shown here is derived from an EMBL/GenBank/DDBJ whole genome shotgun (WGS) entry which is preliminary data.</text>
</comment>
<sequence length="155" mass="17690">MPETTIDWKLLSYSAFDLRMLEDWLALRQRVFVVEQCCAYADIDGQDRDALHLLGMEAGELIAGARLFQPKQEIPYSRIGRVVVAPEYRAGGLGRELMRRAMAECVSLGSEYPIRVSAQAHLRQFYASLDFVEVSGIYDEDGIPHIDMEYRRNLS</sequence>
<dbReference type="Gene3D" id="3.40.630.30">
    <property type="match status" value="1"/>
</dbReference>
<organism evidence="2 3">
    <name type="scientific">Marinobacterium zhoushanense</name>
    <dbReference type="NCBI Taxonomy" id="1679163"/>
    <lineage>
        <taxon>Bacteria</taxon>
        <taxon>Pseudomonadati</taxon>
        <taxon>Pseudomonadota</taxon>
        <taxon>Gammaproteobacteria</taxon>
        <taxon>Oceanospirillales</taxon>
        <taxon>Oceanospirillaceae</taxon>
        <taxon>Marinobacterium</taxon>
    </lineage>
</organism>